<feature type="compositionally biased region" description="Polar residues" evidence="12">
    <location>
        <begin position="778"/>
        <end position="791"/>
    </location>
</feature>
<keyword evidence="4 11" id="KW-0678">Repressor</keyword>
<feature type="domain" description="Mediator complex subunit Med13 N-terminal" evidence="14">
    <location>
        <begin position="1"/>
        <end position="241"/>
    </location>
</feature>
<comment type="subcellular location">
    <subcellularLocation>
        <location evidence="1 11">Nucleus</location>
    </subcellularLocation>
</comment>
<dbReference type="Pfam" id="PF11597">
    <property type="entry name" value="Med13_N"/>
    <property type="match status" value="1"/>
</dbReference>
<evidence type="ECO:0000256" key="1">
    <source>
        <dbReference type="ARBA" id="ARBA00004123"/>
    </source>
</evidence>
<dbReference type="InterPro" id="IPR051139">
    <property type="entry name" value="Mediator_complx_sub13"/>
</dbReference>
<dbReference type="OrthoDB" id="103819at2759"/>
<feature type="compositionally biased region" description="Polar residues" evidence="12">
    <location>
        <begin position="561"/>
        <end position="573"/>
    </location>
</feature>
<gene>
    <name evidence="16" type="ORF">EV356DRAFT_514040</name>
</gene>
<feature type="compositionally biased region" description="Basic and acidic residues" evidence="12">
    <location>
        <begin position="551"/>
        <end position="560"/>
    </location>
</feature>
<evidence type="ECO:0000256" key="10">
    <source>
        <dbReference type="ARBA" id="ARBA00032008"/>
    </source>
</evidence>
<dbReference type="InterPro" id="IPR009401">
    <property type="entry name" value="Med13_C"/>
</dbReference>
<comment type="subunit">
    <text evidence="11">Component of the SRB8-11 complex, which itself associates with the Mediator complex.</text>
</comment>
<name>A0A6A6HQG0_VIRVR</name>
<evidence type="ECO:0000313" key="16">
    <source>
        <dbReference type="EMBL" id="KAF2239763.1"/>
    </source>
</evidence>
<evidence type="ECO:0000256" key="3">
    <source>
        <dbReference type="ARBA" id="ARBA00019618"/>
    </source>
</evidence>
<feature type="domain" description="Mediator complex subunit Med13 C-terminal" evidence="13">
    <location>
        <begin position="1185"/>
        <end position="1513"/>
    </location>
</feature>
<feature type="compositionally biased region" description="Basic and acidic residues" evidence="12">
    <location>
        <begin position="532"/>
        <end position="543"/>
    </location>
</feature>
<evidence type="ECO:0000256" key="9">
    <source>
        <dbReference type="ARBA" id="ARBA00025661"/>
    </source>
</evidence>
<keyword evidence="7 11" id="KW-0804">Transcription</keyword>
<dbReference type="InterPro" id="IPR021643">
    <property type="entry name" value="Mediator_Med13_N"/>
</dbReference>
<feature type="domain" description="MID" evidence="15">
    <location>
        <begin position="998"/>
        <end position="1165"/>
    </location>
</feature>
<feature type="compositionally biased region" description="Basic and acidic residues" evidence="12">
    <location>
        <begin position="452"/>
        <end position="467"/>
    </location>
</feature>
<dbReference type="Pfam" id="PF06333">
    <property type="entry name" value="Med13_C"/>
    <property type="match status" value="1"/>
</dbReference>
<evidence type="ECO:0000259" key="13">
    <source>
        <dbReference type="Pfam" id="PF06333"/>
    </source>
</evidence>
<feature type="compositionally biased region" description="Basic and acidic residues" evidence="12">
    <location>
        <begin position="752"/>
        <end position="767"/>
    </location>
</feature>
<evidence type="ECO:0000256" key="4">
    <source>
        <dbReference type="ARBA" id="ARBA00022491"/>
    </source>
</evidence>
<feature type="region of interest" description="Disordered" evidence="12">
    <location>
        <begin position="929"/>
        <end position="952"/>
    </location>
</feature>
<evidence type="ECO:0000256" key="6">
    <source>
        <dbReference type="ARBA" id="ARBA00023159"/>
    </source>
</evidence>
<feature type="region of interest" description="Disordered" evidence="12">
    <location>
        <begin position="123"/>
        <end position="144"/>
    </location>
</feature>
<keyword evidence="6 11" id="KW-0010">Activator</keyword>
<evidence type="ECO:0000313" key="17">
    <source>
        <dbReference type="Proteomes" id="UP000800092"/>
    </source>
</evidence>
<evidence type="ECO:0000259" key="14">
    <source>
        <dbReference type="Pfam" id="PF11597"/>
    </source>
</evidence>
<evidence type="ECO:0000256" key="7">
    <source>
        <dbReference type="ARBA" id="ARBA00023163"/>
    </source>
</evidence>
<reference evidence="16" key="1">
    <citation type="journal article" date="2020" name="Stud. Mycol.">
        <title>101 Dothideomycetes genomes: a test case for predicting lifestyles and emergence of pathogens.</title>
        <authorList>
            <person name="Haridas S."/>
            <person name="Albert R."/>
            <person name="Binder M."/>
            <person name="Bloem J."/>
            <person name="Labutti K."/>
            <person name="Salamov A."/>
            <person name="Andreopoulos B."/>
            <person name="Baker S."/>
            <person name="Barry K."/>
            <person name="Bills G."/>
            <person name="Bluhm B."/>
            <person name="Cannon C."/>
            <person name="Castanera R."/>
            <person name="Culley D."/>
            <person name="Daum C."/>
            <person name="Ezra D."/>
            <person name="Gonzalez J."/>
            <person name="Henrissat B."/>
            <person name="Kuo A."/>
            <person name="Liang C."/>
            <person name="Lipzen A."/>
            <person name="Lutzoni F."/>
            <person name="Magnuson J."/>
            <person name="Mondo S."/>
            <person name="Nolan M."/>
            <person name="Ohm R."/>
            <person name="Pangilinan J."/>
            <person name="Park H.-J."/>
            <person name="Ramirez L."/>
            <person name="Alfaro M."/>
            <person name="Sun H."/>
            <person name="Tritt A."/>
            <person name="Yoshinaga Y."/>
            <person name="Zwiers L.-H."/>
            <person name="Turgeon B."/>
            <person name="Goodwin S."/>
            <person name="Spatafora J."/>
            <person name="Crous P."/>
            <person name="Grigoriev I."/>
        </authorList>
    </citation>
    <scope>NUCLEOTIDE SEQUENCE</scope>
    <source>
        <strain evidence="16">Tuck. ex Michener</strain>
    </source>
</reference>
<sequence length="1526" mass="166025">MEIPRKWSTGVYAIDGFSAVHYCTYAITPGRCDPANAGPLLWAAQATLRAHGYFVAPDQKKAALWLFTGSNAVSDSGSEDISTLRAAKDILNRQRQAFECISSGTFHAVDLCQLSNRFTTKSAASNRTPSVGGNINNSSNQESNPIDPLENTYRLFILAISSSISYNLAGHYDMIPLDVRSFFFKSRSLKPDYESPSLFTDLPATSFDIRLSTSGSLLISLIHEAYHRVRFLSGPCLPGSISSRDETSPNPISSPSWARNGGFGVFWRTVVQFWLRSKGITIPNASSAGAWRVISDEDRSQPAVAGGALLPANSASKFSCEWPATLCLGDDGASPDGEIGLLAPQLKLSGESETNSAHVQADRPDSLAFVEEWTLSSNERHKVVEALQLAKRAENENASAQIPMSGPDGSLPSSPIHARASELAGVNAIYPTPPDGFTSQAPTSSSIMVTDHPSEARTEDPIEREEPVVSSDARSNRFSPEIADSASQSAGLQNELFDEMGEDGFEATAVTDPDWSFFDEPEVESMDITFEENRQGSLSRDEPQESLGSRHYQDEIDGKNDSTQGATINQSPVSKHIPVEEAFPESSRSENVNFKSPDASGSAVPLAVEQINERGPLELMTPELSPALVQKRLFQDTVNAEGSIVRHRQPPGETVKNFNPVTFGTSVESFDQKYGDSGRFNFKLGTAASTPARKSATAPTSPLMSRKQRPLDMSETRGAPHPVSTEKYQSEDSTDEGYSSDTDIESYSSHEGPSHLRHSDLTIDENGRPGNKRKRNGNEASPSLQSPQKIVGSEQASFANGEVRSATKQEACCLMRQIDSHFCGATNWFSSNSPGPAISPSPQNSELNQLRTAVLHDKEAVDIVQIVSDEHVHSSLKAASQKTWLAKTVSANKTTMEEMMECALRDVLRKLFPTSRECDLQGLSSIQEGVPESQATKTAQRPVLQRKQTDGPGPYSNSFFRILPPYIKIQRSERLLQILPPAVHFWDTLGLAPFSGPKDLSGYCIYPSNLRTKGALLQFFDCLASTYENRKLGSHKMAENDTNPDLCLFPCDVDINASLIDSIQTIQSTCNAAGKSLAARKLDGKNLVVYLINPFENDAIFASLCQAIWFMFQTYSKPGSASRASHRKSEIIFKILNMHMIPDEESVLDPNSEDLLRLAYEIYERSSSKSSDWPKSGLNIRRGSAVQLAATLPKSIQFKLNADPPADLLEENSFFHLAYSRSPSDQWLTASWTDNIGQHQATATYGLYGRKFEEVAREIWDTTIGILKGKNISWRFIVAKEGLFLPGETEAWTKLFTTAAPIQITTTLISMEVRPYLTITSERLPSTGGADGVTKGHAHTNSNPANVATPISTPTTSATPTDNASAAPSPSTGVDNLLEPGPDSRLIDQTNETWGVVLGTRMHTSAVFGDWSPSLISGLMIKRGNSSQGSDSNPSKRMPCIAVHVSWIGNSVTSSSATGISSASSAPLPSASRNYELLMREVLTMYRGLGTLAKVRFMDDGMGGVLPLHVLTAMRGANALDRCLPV</sequence>
<feature type="compositionally biased region" description="Polar residues" evidence="12">
    <location>
        <begin position="736"/>
        <end position="751"/>
    </location>
</feature>
<dbReference type="GO" id="GO:0003713">
    <property type="term" value="F:transcription coactivator activity"/>
    <property type="evidence" value="ECO:0007669"/>
    <property type="project" value="TreeGrafter"/>
</dbReference>
<proteinExistence type="inferred from homology"/>
<dbReference type="Proteomes" id="UP000800092">
    <property type="component" value="Unassembled WGS sequence"/>
</dbReference>
<feature type="compositionally biased region" description="Low complexity" evidence="12">
    <location>
        <begin position="1348"/>
        <end position="1372"/>
    </location>
</feature>
<dbReference type="PANTHER" id="PTHR48249">
    <property type="entry name" value="MEDIATOR OF RNA POLYMERASE II TRANSCRIPTION SUBUNIT 13"/>
    <property type="match status" value="1"/>
</dbReference>
<keyword evidence="5 11" id="KW-0805">Transcription regulation</keyword>
<feature type="region of interest" description="Disordered" evidence="12">
    <location>
        <begin position="1324"/>
        <end position="1386"/>
    </location>
</feature>
<feature type="compositionally biased region" description="Polar residues" evidence="12">
    <location>
        <begin position="929"/>
        <end position="939"/>
    </location>
</feature>
<organism evidence="16 17">
    <name type="scientific">Viridothelium virens</name>
    <name type="common">Speckled blister lichen</name>
    <name type="synonym">Trypethelium virens</name>
    <dbReference type="NCBI Taxonomy" id="1048519"/>
    <lineage>
        <taxon>Eukaryota</taxon>
        <taxon>Fungi</taxon>
        <taxon>Dikarya</taxon>
        <taxon>Ascomycota</taxon>
        <taxon>Pezizomycotina</taxon>
        <taxon>Dothideomycetes</taxon>
        <taxon>Dothideomycetes incertae sedis</taxon>
        <taxon>Trypetheliales</taxon>
        <taxon>Trypetheliaceae</taxon>
        <taxon>Viridothelium</taxon>
    </lineage>
</organism>
<evidence type="ECO:0000256" key="12">
    <source>
        <dbReference type="SAM" id="MobiDB-lite"/>
    </source>
</evidence>
<dbReference type="EMBL" id="ML991772">
    <property type="protein sequence ID" value="KAF2239763.1"/>
    <property type="molecule type" value="Genomic_DNA"/>
</dbReference>
<feature type="region of interest" description="Disordered" evidence="12">
    <location>
        <begin position="689"/>
        <end position="791"/>
    </location>
</feature>
<keyword evidence="17" id="KW-1185">Reference proteome</keyword>
<evidence type="ECO:0000256" key="11">
    <source>
        <dbReference type="RuleBase" id="RU364134"/>
    </source>
</evidence>
<dbReference type="GO" id="GO:0016592">
    <property type="term" value="C:mediator complex"/>
    <property type="evidence" value="ECO:0007669"/>
    <property type="project" value="InterPro"/>
</dbReference>
<comment type="function">
    <text evidence="9 11">Component of the SRB8-11 complex. The SRB8-11 complex is a regulatory module of the Mediator complex which is itself involved in regulation of basal and activated RNA polymerase II-dependent transcription. The SRB8-11 complex may be involved in the transcriptional repression of a subset of genes regulated by Mediator. It may inhibit the association of the Mediator complex with RNA polymerase II to form the holoenzyme complex.</text>
</comment>
<evidence type="ECO:0000256" key="2">
    <source>
        <dbReference type="ARBA" id="ARBA00009354"/>
    </source>
</evidence>
<dbReference type="PANTHER" id="PTHR48249:SF3">
    <property type="entry name" value="MEDIATOR OF RNA POLYMERASE II TRANSCRIPTION SUBUNIT 13"/>
    <property type="match status" value="1"/>
</dbReference>
<evidence type="ECO:0000256" key="5">
    <source>
        <dbReference type="ARBA" id="ARBA00023015"/>
    </source>
</evidence>
<dbReference type="GO" id="GO:0045944">
    <property type="term" value="P:positive regulation of transcription by RNA polymerase II"/>
    <property type="evidence" value="ECO:0007669"/>
    <property type="project" value="TreeGrafter"/>
</dbReference>
<dbReference type="Pfam" id="PF18296">
    <property type="entry name" value="MID_MedPIWI"/>
    <property type="match status" value="1"/>
</dbReference>
<accession>A0A6A6HQG0</accession>
<dbReference type="InterPro" id="IPR041285">
    <property type="entry name" value="MID_MedPIWI"/>
</dbReference>
<evidence type="ECO:0000256" key="8">
    <source>
        <dbReference type="ARBA" id="ARBA00023242"/>
    </source>
</evidence>
<comment type="similarity">
    <text evidence="2 11">Belongs to the Mediator complex subunit 13 family.</text>
</comment>
<protein>
    <recommendedName>
        <fullName evidence="3 11">Mediator of RNA polymerase II transcription subunit 13</fullName>
    </recommendedName>
    <alternativeName>
        <fullName evidence="10 11">Mediator complex subunit 13</fullName>
    </alternativeName>
</protein>
<evidence type="ECO:0000259" key="15">
    <source>
        <dbReference type="Pfam" id="PF18296"/>
    </source>
</evidence>
<keyword evidence="8 11" id="KW-0539">Nucleus</keyword>
<feature type="region of interest" description="Disordered" evidence="12">
    <location>
        <begin position="532"/>
        <end position="600"/>
    </location>
</feature>
<feature type="region of interest" description="Disordered" evidence="12">
    <location>
        <begin position="452"/>
        <end position="489"/>
    </location>
</feature>